<dbReference type="InterPro" id="IPR052036">
    <property type="entry name" value="Hydrolase/PRTase-associated"/>
</dbReference>
<dbReference type="EMBL" id="JBIAQY010000016">
    <property type="protein sequence ID" value="MFF3573080.1"/>
    <property type="molecule type" value="Genomic_DNA"/>
</dbReference>
<dbReference type="SUPFAM" id="SSF159501">
    <property type="entry name" value="EreA/ChaN-like"/>
    <property type="match status" value="1"/>
</dbReference>
<dbReference type="CDD" id="cd14728">
    <property type="entry name" value="Ere-like"/>
    <property type="match status" value="1"/>
</dbReference>
<dbReference type="Gene3D" id="3.40.1660.10">
    <property type="entry name" value="EreA-like (biosynthetic domain)"/>
    <property type="match status" value="1"/>
</dbReference>
<dbReference type="PANTHER" id="PTHR31299:SF0">
    <property type="entry name" value="ESTERASE, PUTATIVE (AFU_ORTHOLOGUE AFUA_1G05850)-RELATED"/>
    <property type="match status" value="1"/>
</dbReference>
<dbReference type="EC" id="3.1.1.-" evidence="1"/>
<accession>A0ABW6SCE0</accession>
<dbReference type="Gene3D" id="3.30.1870.10">
    <property type="entry name" value="EreA-like, domain 2"/>
    <property type="match status" value="1"/>
</dbReference>
<dbReference type="InterPro" id="IPR007815">
    <property type="entry name" value="Emycin_Estase"/>
</dbReference>
<evidence type="ECO:0000313" key="1">
    <source>
        <dbReference type="EMBL" id="MFF3573080.1"/>
    </source>
</evidence>
<proteinExistence type="predicted"/>
<organism evidence="1 2">
    <name type="scientific">Nocardia jiangxiensis</name>
    <dbReference type="NCBI Taxonomy" id="282685"/>
    <lineage>
        <taxon>Bacteria</taxon>
        <taxon>Bacillati</taxon>
        <taxon>Actinomycetota</taxon>
        <taxon>Actinomycetes</taxon>
        <taxon>Mycobacteriales</taxon>
        <taxon>Nocardiaceae</taxon>
        <taxon>Nocardia</taxon>
    </lineage>
</organism>
<evidence type="ECO:0000313" key="2">
    <source>
        <dbReference type="Proteomes" id="UP001601992"/>
    </source>
</evidence>
<comment type="caution">
    <text evidence="1">The sequence shown here is derived from an EMBL/GenBank/DDBJ whole genome shotgun (WGS) entry which is preliminary data.</text>
</comment>
<protein>
    <submittedName>
        <fullName evidence="1">Erythromycin esterase family protein</fullName>
        <ecNumber evidence="1">3.1.1.-</ecNumber>
    </submittedName>
</protein>
<dbReference type="Pfam" id="PF05139">
    <property type="entry name" value="Erythro_esteras"/>
    <property type="match status" value="1"/>
</dbReference>
<dbReference type="Gene3D" id="1.20.1440.30">
    <property type="entry name" value="Biosynthetic Protein domain"/>
    <property type="match status" value="1"/>
</dbReference>
<reference evidence="1 2" key="1">
    <citation type="submission" date="2024-10" db="EMBL/GenBank/DDBJ databases">
        <title>The Natural Products Discovery Center: Release of the First 8490 Sequenced Strains for Exploring Actinobacteria Biosynthetic Diversity.</title>
        <authorList>
            <person name="Kalkreuter E."/>
            <person name="Kautsar S.A."/>
            <person name="Yang D."/>
            <person name="Bader C.D."/>
            <person name="Teijaro C.N."/>
            <person name="Fluegel L."/>
            <person name="Davis C.M."/>
            <person name="Simpson J.R."/>
            <person name="Lauterbach L."/>
            <person name="Steele A.D."/>
            <person name="Gui C."/>
            <person name="Meng S."/>
            <person name="Li G."/>
            <person name="Viehrig K."/>
            <person name="Ye F."/>
            <person name="Su P."/>
            <person name="Kiefer A.F."/>
            <person name="Nichols A."/>
            <person name="Cepeda A.J."/>
            <person name="Yan W."/>
            <person name="Fan B."/>
            <person name="Jiang Y."/>
            <person name="Adhikari A."/>
            <person name="Zheng C.-J."/>
            <person name="Schuster L."/>
            <person name="Cowan T.M."/>
            <person name="Smanski M.J."/>
            <person name="Chevrette M.G."/>
            <person name="De Carvalho L.P.S."/>
            <person name="Shen B."/>
        </authorList>
    </citation>
    <scope>NUCLEOTIDE SEQUENCE [LARGE SCALE GENOMIC DNA]</scope>
    <source>
        <strain evidence="1 2">NPDC002593</strain>
    </source>
</reference>
<name>A0ABW6SCE0_9NOCA</name>
<gene>
    <name evidence="1" type="ORF">ACFYXQ_35485</name>
</gene>
<dbReference type="Proteomes" id="UP001601992">
    <property type="component" value="Unassembled WGS sequence"/>
</dbReference>
<dbReference type="GO" id="GO:0016787">
    <property type="term" value="F:hydrolase activity"/>
    <property type="evidence" value="ECO:0007669"/>
    <property type="project" value="UniProtKB-KW"/>
</dbReference>
<dbReference type="RefSeq" id="WP_040822170.1">
    <property type="nucleotide sequence ID" value="NZ_JBIAQY010000016.1"/>
</dbReference>
<dbReference type="PANTHER" id="PTHR31299">
    <property type="entry name" value="ESTERASE, PUTATIVE (AFU_ORTHOLOGUE AFUA_1G05850)-RELATED"/>
    <property type="match status" value="1"/>
</dbReference>
<keyword evidence="2" id="KW-1185">Reference proteome</keyword>
<sequence>MSTAAALHAIGRPLDDPSSLGRALDELLTARAEPPALLALGEPVHGIEAFPLLRNDILTHLVERGYRSIALETDALAASVVQDYVDGASSDIDTVLATGFSHGFGAIPGNPALLQWLRAHNATRTPRDRVRFYGFDAPVEFAAAPSPRRSLSVVRDHLPEALRPAAVGQLDELVGRDTEWSAESAMFDPAASVGDSARARALRVVADDLVSALRRAAPSLRAADPQHHDRVLAHARAAQGLLRYHAVMATPAPDRVGNLGSVRAEMMAENLFAILAEEHHRGPSLVFAHNAHLQRARSLMSTDRDGVSWGSVGALVGSVLGDRYLVVTTDAARSRDPHTLQGLLAEATARRTLFATPALRAALTDPVEAAEPLVPGHIPLQQSDIEAADALILFTDTDGKQYRYW</sequence>
<keyword evidence="1" id="KW-0378">Hydrolase</keyword>